<protein>
    <submittedName>
        <fullName evidence="2">IQ motif and SEC7 domain-containing protein 3-like</fullName>
    </submittedName>
</protein>
<keyword evidence="3" id="KW-1185">Reference proteome</keyword>
<reference evidence="2 3" key="1">
    <citation type="submission" date="2024-06" db="EMBL/GenBank/DDBJ databases">
        <title>The draft genome of Grus japonensis, version 3.</title>
        <authorList>
            <person name="Nabeshima K."/>
            <person name="Suzuki S."/>
            <person name="Onuma M."/>
        </authorList>
    </citation>
    <scope>NUCLEOTIDE SEQUENCE [LARGE SCALE GENOMIC DNA]</scope>
    <source>
        <strain evidence="2 3">451A</strain>
    </source>
</reference>
<keyword evidence="1" id="KW-0175">Coiled coil</keyword>
<comment type="caution">
    <text evidence="2">The sequence shown here is derived from an EMBL/GenBank/DDBJ whole genome shotgun (WGS) entry which is preliminary data.</text>
</comment>
<dbReference type="AlphaFoldDB" id="A0ABC9XAM9"/>
<evidence type="ECO:0000313" key="3">
    <source>
        <dbReference type="Proteomes" id="UP001623348"/>
    </source>
</evidence>
<dbReference type="Proteomes" id="UP001623348">
    <property type="component" value="Unassembled WGS sequence"/>
</dbReference>
<dbReference type="EMBL" id="BAAFJT010000011">
    <property type="protein sequence ID" value="GAB0194743.1"/>
    <property type="molecule type" value="Genomic_DNA"/>
</dbReference>
<gene>
    <name evidence="2" type="ORF">GRJ2_001939600</name>
</gene>
<evidence type="ECO:0000256" key="1">
    <source>
        <dbReference type="SAM" id="Coils"/>
    </source>
</evidence>
<accession>A0ABC9XAM9</accession>
<proteinExistence type="predicted"/>
<organism evidence="2 3">
    <name type="scientific">Grus japonensis</name>
    <name type="common">Japanese crane</name>
    <name type="synonym">Red-crowned crane</name>
    <dbReference type="NCBI Taxonomy" id="30415"/>
    <lineage>
        <taxon>Eukaryota</taxon>
        <taxon>Metazoa</taxon>
        <taxon>Chordata</taxon>
        <taxon>Craniata</taxon>
        <taxon>Vertebrata</taxon>
        <taxon>Euteleostomi</taxon>
        <taxon>Archelosauria</taxon>
        <taxon>Archosauria</taxon>
        <taxon>Dinosauria</taxon>
        <taxon>Saurischia</taxon>
        <taxon>Theropoda</taxon>
        <taxon>Coelurosauria</taxon>
        <taxon>Aves</taxon>
        <taxon>Neognathae</taxon>
        <taxon>Neoaves</taxon>
        <taxon>Gruiformes</taxon>
        <taxon>Gruidae</taxon>
        <taxon>Grus</taxon>
    </lineage>
</organism>
<sequence>MESPVENPSKAAEYLKELNKIIETQQELLEKQKRRIDELEQQVAKLYHENACLQDEHHRHLATCRLQQGVPPAYPGVLSAIQENAKHEKSEGESSRSIRSLNTLHQFCCPAPLYHTQLAVPATHSEYSVLNRSTIIILFHRDTLPPSQKGGPGTGQDYLSMPGPHWKHEAASQLIHSGYDGEKEIALQCEQLKDEFSEKSHFRIKSLDGGS</sequence>
<name>A0ABC9XAM9_GRUJA</name>
<evidence type="ECO:0000313" key="2">
    <source>
        <dbReference type="EMBL" id="GAB0194743.1"/>
    </source>
</evidence>
<feature type="coiled-coil region" evidence="1">
    <location>
        <begin position="11"/>
        <end position="56"/>
    </location>
</feature>